<gene>
    <name evidence="6" type="primary">rpmF</name>
    <name evidence="6" type="ORF">E5P55_00520</name>
</gene>
<keyword evidence="3" id="KW-0687">Ribonucleoprotein</keyword>
<sequence length="40" mass="4896">MGVPKRKQSKQRTRSRQNCHFTLNLKNIFKRVNNFKKLYS</sequence>
<evidence type="ECO:0000313" key="7">
    <source>
        <dbReference type="Proteomes" id="UP000594451"/>
    </source>
</evidence>
<evidence type="ECO:0000256" key="4">
    <source>
        <dbReference type="ARBA" id="ARBA00035178"/>
    </source>
</evidence>
<dbReference type="Pfam" id="PF01783">
    <property type="entry name" value="Ribosomal_L32p"/>
    <property type="match status" value="1"/>
</dbReference>
<evidence type="ECO:0000256" key="5">
    <source>
        <dbReference type="ARBA" id="ARBA00035491"/>
    </source>
</evidence>
<dbReference type="NCBIfam" id="TIGR01031">
    <property type="entry name" value="rpmF_bact"/>
    <property type="match status" value="1"/>
</dbReference>
<dbReference type="InterPro" id="IPR011332">
    <property type="entry name" value="Ribosomal_zn-bd"/>
</dbReference>
<dbReference type="GO" id="GO:0006412">
    <property type="term" value="P:translation"/>
    <property type="evidence" value="ECO:0007669"/>
    <property type="project" value="InterPro"/>
</dbReference>
<evidence type="ECO:0000256" key="2">
    <source>
        <dbReference type="ARBA" id="ARBA00022980"/>
    </source>
</evidence>
<comment type="similarity">
    <text evidence="1">Belongs to the bacterial ribosomal protein bL32 family.</text>
</comment>
<dbReference type="GO" id="GO:0015934">
    <property type="term" value="C:large ribosomal subunit"/>
    <property type="evidence" value="ECO:0007669"/>
    <property type="project" value="InterPro"/>
</dbReference>
<evidence type="ECO:0000313" key="6">
    <source>
        <dbReference type="EMBL" id="QPJ58460.1"/>
    </source>
</evidence>
<evidence type="ECO:0000256" key="3">
    <source>
        <dbReference type="ARBA" id="ARBA00023274"/>
    </source>
</evidence>
<dbReference type="InterPro" id="IPR002677">
    <property type="entry name" value="Ribosomal_bL32"/>
</dbReference>
<dbReference type="EMBL" id="CP039370">
    <property type="protein sequence ID" value="QPJ58460.1"/>
    <property type="molecule type" value="Genomic_DNA"/>
</dbReference>
<proteinExistence type="inferred from homology"/>
<dbReference type="Proteomes" id="UP000594451">
    <property type="component" value="Chromosome"/>
</dbReference>
<name>A0A7T0FY19_9BACT</name>
<evidence type="ECO:0000256" key="1">
    <source>
        <dbReference type="ARBA" id="ARBA00008560"/>
    </source>
</evidence>
<keyword evidence="2 6" id="KW-0689">Ribosomal protein</keyword>
<dbReference type="KEGG" id="psup:E5P55_00520"/>
<accession>A0A7T0FY19</accession>
<dbReference type="AlphaFoldDB" id="A0A7T0FY19"/>
<keyword evidence="7" id="KW-1185">Reference proteome</keyword>
<dbReference type="GO" id="GO:0003735">
    <property type="term" value="F:structural constituent of ribosome"/>
    <property type="evidence" value="ECO:0007669"/>
    <property type="project" value="InterPro"/>
</dbReference>
<dbReference type="SUPFAM" id="SSF57829">
    <property type="entry name" value="Zn-binding ribosomal proteins"/>
    <property type="match status" value="1"/>
</dbReference>
<reference evidence="6 7" key="1">
    <citation type="journal article" date="2020" name="Sci. Rep.">
        <title>Morphology, ultrastructure, genomics, and phylogeny of Euplotes vanleeuwenhoeki sp. nov. and its ultra-reduced endosymbiont Candidatus Pinguicoccus supinus sp. nov.</title>
        <authorList>
            <person name="Serra V."/>
            <person name="Gammuto L."/>
            <person name="Nitla V."/>
            <person name="Castelli M."/>
            <person name="Lanzoni O."/>
            <person name="Sassera D."/>
            <person name="Bandi C."/>
            <person name="Sandeep B.V."/>
            <person name="Verni F."/>
            <person name="Modeo L."/>
            <person name="Petroni G."/>
        </authorList>
    </citation>
    <scope>NUCLEOTIDE SEQUENCE [LARGE SCALE GENOMIC DNA]</scope>
    <source>
        <strain evidence="6 7">KKR18_Esm</strain>
    </source>
</reference>
<protein>
    <recommendedName>
        <fullName evidence="4">Large ribosomal subunit protein bL32</fullName>
    </recommendedName>
    <alternativeName>
        <fullName evidence="5">50S ribosomal protein L32</fullName>
    </alternativeName>
</protein>
<organism evidence="6 7">
    <name type="scientific">Candidatus Pinguicoccus supinus</name>
    <dbReference type="NCBI Taxonomy" id="2529394"/>
    <lineage>
        <taxon>Bacteria</taxon>
        <taxon>Pseudomonadati</taxon>
        <taxon>Verrucomicrobiota</taxon>
        <taxon>Candidatus Pinguicoccus</taxon>
    </lineage>
</organism>